<feature type="domain" description="DUF4435" evidence="1">
    <location>
        <begin position="61"/>
        <end position="229"/>
    </location>
</feature>
<dbReference type="RefSeq" id="WP_181050171.1">
    <property type="nucleotide sequence ID" value="NZ_PTIZ01000015.1"/>
</dbReference>
<gene>
    <name evidence="2" type="ORF">B0F87_11526</name>
</gene>
<comment type="caution">
    <text evidence="2">The sequence shown here is derived from an EMBL/GenBank/DDBJ whole genome shotgun (WGS) entry which is preliminary data.</text>
</comment>
<organism evidence="2 3">
    <name type="scientific">Methylobacter tundripaludum</name>
    <dbReference type="NCBI Taxonomy" id="173365"/>
    <lineage>
        <taxon>Bacteria</taxon>
        <taxon>Pseudomonadati</taxon>
        <taxon>Pseudomonadota</taxon>
        <taxon>Gammaproteobacteria</taxon>
        <taxon>Methylococcales</taxon>
        <taxon>Methylococcaceae</taxon>
        <taxon>Methylobacter</taxon>
    </lineage>
</organism>
<protein>
    <submittedName>
        <fullName evidence="2">Uncharacterized protein DUF4435</fullName>
    </submittedName>
</protein>
<accession>A0A2S6H6D8</accession>
<dbReference type="EMBL" id="PTIZ01000015">
    <property type="protein sequence ID" value="PPK72980.1"/>
    <property type="molecule type" value="Genomic_DNA"/>
</dbReference>
<dbReference type="InterPro" id="IPR029492">
    <property type="entry name" value="DUF4435"/>
</dbReference>
<dbReference type="Proteomes" id="UP000240010">
    <property type="component" value="Unassembled WGS sequence"/>
</dbReference>
<name>A0A2S6H6D8_9GAMM</name>
<sequence length="280" mass="32214">MQQTPSEIVTEIIMSRDSHPWLAVEGYSDIRLLRSRTYPVPLKFIIGFGWEGVRDILVEFANSKSSAKLFGLVDRDYRDHLNCQLSHEFLVLTDFRDVENMLFNSSALERVISEYASINKIPKTLLGRFDLDVIRDCIYKVSIKLGKIRIYCQDKNLDICFKTVDYKKFVCDSSLSLDVNKFLAHLNGKNPGKLSLTLEDWNNAQALSWENDQLNQPQFIANGHDVMALLCLAFRKMWGTMGGGFTPETVETCFRIGYSDDDLQRSEMWCSLEKLLECIH</sequence>
<dbReference type="AlphaFoldDB" id="A0A2S6H6D8"/>
<evidence type="ECO:0000313" key="2">
    <source>
        <dbReference type="EMBL" id="PPK72980.1"/>
    </source>
</evidence>
<dbReference type="Pfam" id="PF14491">
    <property type="entry name" value="DUF4435"/>
    <property type="match status" value="1"/>
</dbReference>
<reference evidence="2 3" key="1">
    <citation type="submission" date="2018-02" db="EMBL/GenBank/DDBJ databases">
        <title>Subsurface microbial communities from deep shales in Ohio and West Virginia, USA.</title>
        <authorList>
            <person name="Wrighton K."/>
        </authorList>
    </citation>
    <scope>NUCLEOTIDE SEQUENCE [LARGE SCALE GENOMIC DNA]</scope>
    <source>
        <strain evidence="2 3">OWC-DMM</strain>
    </source>
</reference>
<evidence type="ECO:0000259" key="1">
    <source>
        <dbReference type="Pfam" id="PF14491"/>
    </source>
</evidence>
<proteinExistence type="predicted"/>
<evidence type="ECO:0000313" key="3">
    <source>
        <dbReference type="Proteomes" id="UP000240010"/>
    </source>
</evidence>